<sequence length="260" mass="30310">MKKLLLICIALISMQTAFSQQESAFQDGEWFKFKMSYSNWLKAGNATLAVKDATLNNKDVYHVVGKGWTTGMIKWFFKVKDRYESYFDKQTIMPYKFVRNINEGGHTKNLEIEFDQKNNKAHINNKKKKTKKVIDTKPNIQDMVSTFYYLRNNLDTKNLKIGDEVKIDMFFDEENYGFKLKYLGEETIDTDFGDVESLKFRPYVMAGRVFKEEESLTLWVSKDKNKVPLRIKADLAVGSLRADLEAFKGLKHPFKIVVNN</sequence>
<reference evidence="3" key="2">
    <citation type="submission" date="2018-05" db="EMBL/GenBank/DDBJ databases">
        <title>Algibacter marinivivus sp. nov., isolated from sample around a algae.</title>
        <authorList>
            <person name="Lu D."/>
        </authorList>
    </citation>
    <scope>NUCLEOTIDE SEQUENCE [LARGE SCALE GENOMIC DNA]</scope>
    <source>
        <strain evidence="3">ZY111</strain>
    </source>
</reference>
<reference evidence="2 3" key="1">
    <citation type="submission" date="2018-05" db="EMBL/GenBank/DDBJ databases">
        <title>Algibacter marinivivus sp. nov., isolated from sample around a algae.</title>
        <authorList>
            <person name="Zhong X."/>
        </authorList>
    </citation>
    <scope>NUCLEOTIDE SEQUENCE [LARGE SCALE GENOMIC DNA]</scope>
    <source>
        <strain evidence="2 3">ZY111</strain>
    </source>
</reference>
<dbReference type="Pfam" id="PF11306">
    <property type="entry name" value="DUF3108"/>
    <property type="match status" value="1"/>
</dbReference>
<keyword evidence="3" id="KW-1185">Reference proteome</keyword>
<dbReference type="RefSeq" id="WP_109352578.1">
    <property type="nucleotide sequence ID" value="NZ_QFRI01000001.1"/>
</dbReference>
<feature type="chain" id="PRO_5015434471" evidence="1">
    <location>
        <begin position="20"/>
        <end position="260"/>
    </location>
</feature>
<protein>
    <submittedName>
        <fullName evidence="2">DUF3108 domain-containing protein</fullName>
    </submittedName>
</protein>
<dbReference type="InterPro" id="IPR021457">
    <property type="entry name" value="DUF3108"/>
</dbReference>
<dbReference type="Proteomes" id="UP000245375">
    <property type="component" value="Unassembled WGS sequence"/>
</dbReference>
<evidence type="ECO:0000256" key="1">
    <source>
        <dbReference type="SAM" id="SignalP"/>
    </source>
</evidence>
<name>A0A2U2X9W8_9FLAO</name>
<dbReference type="EMBL" id="QFRI01000001">
    <property type="protein sequence ID" value="PWH84568.1"/>
    <property type="molecule type" value="Genomic_DNA"/>
</dbReference>
<feature type="signal peptide" evidence="1">
    <location>
        <begin position="1"/>
        <end position="19"/>
    </location>
</feature>
<proteinExistence type="predicted"/>
<reference evidence="3" key="3">
    <citation type="submission" date="2018-05" db="EMBL/GenBank/DDBJ databases">
        <authorList>
            <person name="Lu D."/>
        </authorList>
    </citation>
    <scope>NUCLEOTIDE SEQUENCE [LARGE SCALE GENOMIC DNA]</scope>
    <source>
        <strain evidence="3">ZY111</strain>
    </source>
</reference>
<comment type="caution">
    <text evidence="2">The sequence shown here is derived from an EMBL/GenBank/DDBJ whole genome shotgun (WGS) entry which is preliminary data.</text>
</comment>
<keyword evidence="1" id="KW-0732">Signal</keyword>
<gene>
    <name evidence="2" type="ORF">DIS18_03900</name>
</gene>
<accession>A0A2U2X9W8</accession>
<organism evidence="2 3">
    <name type="scientific">Algibacter marinivivus</name>
    <dbReference type="NCBI Taxonomy" id="2100723"/>
    <lineage>
        <taxon>Bacteria</taxon>
        <taxon>Pseudomonadati</taxon>
        <taxon>Bacteroidota</taxon>
        <taxon>Flavobacteriia</taxon>
        <taxon>Flavobacteriales</taxon>
        <taxon>Flavobacteriaceae</taxon>
        <taxon>Algibacter</taxon>
    </lineage>
</organism>
<evidence type="ECO:0000313" key="3">
    <source>
        <dbReference type="Proteomes" id="UP000245375"/>
    </source>
</evidence>
<evidence type="ECO:0000313" key="2">
    <source>
        <dbReference type="EMBL" id="PWH84568.1"/>
    </source>
</evidence>
<dbReference type="AlphaFoldDB" id="A0A2U2X9W8"/>
<dbReference type="OrthoDB" id="9808473at2"/>